<dbReference type="CDD" id="cd00093">
    <property type="entry name" value="HTH_XRE"/>
    <property type="match status" value="1"/>
</dbReference>
<dbReference type="Proteomes" id="UP000464389">
    <property type="component" value="Plasmid unnamed6"/>
</dbReference>
<evidence type="ECO:0000313" key="3">
    <source>
        <dbReference type="Proteomes" id="UP000464389"/>
    </source>
</evidence>
<dbReference type="GO" id="GO:0003677">
    <property type="term" value="F:DNA binding"/>
    <property type="evidence" value="ECO:0007669"/>
    <property type="project" value="InterPro"/>
</dbReference>
<gene>
    <name evidence="2" type="ORF">GW952_32540</name>
</gene>
<dbReference type="SMART" id="SM00530">
    <property type="entry name" value="HTH_XRE"/>
    <property type="match status" value="1"/>
</dbReference>
<reference evidence="2 3" key="1">
    <citation type="submission" date="2020-01" db="EMBL/GenBank/DDBJ databases">
        <title>Bactrocera dorsalis gut bacteria genome.</title>
        <authorList>
            <person name="Zhang H."/>
            <person name="Cai Z."/>
        </authorList>
    </citation>
    <scope>NUCLEOTIDE SEQUENCE [LARGE SCALE GENOMIC DNA]</scope>
    <source>
        <strain evidence="2 3">BD177</strain>
        <plasmid evidence="2 3">unnamed6</plasmid>
    </source>
</reference>
<dbReference type="AlphaFoldDB" id="A0A6P1V8T6"/>
<dbReference type="EMBL" id="CP048112">
    <property type="protein sequence ID" value="QHS50317.1"/>
    <property type="molecule type" value="Genomic_DNA"/>
</dbReference>
<name>A0A6P1V8T6_9ENTR</name>
<accession>A0A6P1V8T6</accession>
<evidence type="ECO:0000259" key="1">
    <source>
        <dbReference type="PROSITE" id="PS50943"/>
    </source>
</evidence>
<proteinExistence type="predicted"/>
<protein>
    <submittedName>
        <fullName evidence="2">Helix-turn-helix transcriptional regulator</fullName>
    </submittedName>
</protein>
<dbReference type="RefSeq" id="WP_009309975.1">
    <property type="nucleotide sequence ID" value="NZ_CP048112.1"/>
</dbReference>
<dbReference type="Gene3D" id="1.10.260.40">
    <property type="entry name" value="lambda repressor-like DNA-binding domains"/>
    <property type="match status" value="1"/>
</dbReference>
<dbReference type="InterPro" id="IPR001387">
    <property type="entry name" value="Cro/C1-type_HTH"/>
</dbReference>
<sequence length="122" mass="14083">MVPKRLKEARMEAGLSQAKLSQLLSVEEGVNTRSRFSSYEVGRTEPPFSLVKKIAELLDYPANYFYTEDDDFAKAVLQFHRERTDPESNPHYNSVVIEARKLSSKLDKVRKTVAQLNEYLKE</sequence>
<keyword evidence="2" id="KW-0614">Plasmid</keyword>
<feature type="domain" description="HTH cro/C1-type" evidence="1">
    <location>
        <begin position="6"/>
        <end position="65"/>
    </location>
</feature>
<dbReference type="PROSITE" id="PS50943">
    <property type="entry name" value="HTH_CROC1"/>
    <property type="match status" value="1"/>
</dbReference>
<dbReference type="SUPFAM" id="SSF47413">
    <property type="entry name" value="lambda repressor-like DNA-binding domains"/>
    <property type="match status" value="1"/>
</dbReference>
<organism evidence="2 3">
    <name type="scientific">Klebsiella michiganensis</name>
    <dbReference type="NCBI Taxonomy" id="1134687"/>
    <lineage>
        <taxon>Bacteria</taxon>
        <taxon>Pseudomonadati</taxon>
        <taxon>Pseudomonadota</taxon>
        <taxon>Gammaproteobacteria</taxon>
        <taxon>Enterobacterales</taxon>
        <taxon>Enterobacteriaceae</taxon>
        <taxon>Klebsiella/Raoultella group</taxon>
        <taxon>Klebsiella</taxon>
    </lineage>
</organism>
<geneLocation type="plasmid" evidence="2 3">
    <name>unnamed6</name>
</geneLocation>
<evidence type="ECO:0000313" key="2">
    <source>
        <dbReference type="EMBL" id="QHS50317.1"/>
    </source>
</evidence>
<dbReference type="InterPro" id="IPR010982">
    <property type="entry name" value="Lambda_DNA-bd_dom_sf"/>
</dbReference>
<dbReference type="Pfam" id="PF12844">
    <property type="entry name" value="HTH_19"/>
    <property type="match status" value="1"/>
</dbReference>